<dbReference type="Pfam" id="PF12835">
    <property type="entry name" value="Integrase_1"/>
    <property type="match status" value="1"/>
</dbReference>
<name>A0A2S6ZC47_9XANT</name>
<feature type="domain" description="Putative integrase N-terminal" evidence="2">
    <location>
        <begin position="1"/>
        <end position="88"/>
    </location>
</feature>
<dbReference type="GO" id="GO:0015074">
    <property type="term" value="P:DNA integration"/>
    <property type="evidence" value="ECO:0007669"/>
    <property type="project" value="InterPro"/>
</dbReference>
<dbReference type="SUPFAM" id="SSF56349">
    <property type="entry name" value="DNA breaking-rejoining enzymes"/>
    <property type="match status" value="1"/>
</dbReference>
<keyword evidence="5" id="KW-1185">Reference proteome</keyword>
<evidence type="ECO:0000313" key="5">
    <source>
        <dbReference type="Proteomes" id="UP000239898"/>
    </source>
</evidence>
<evidence type="ECO:0000259" key="2">
    <source>
        <dbReference type="Pfam" id="PF12834"/>
    </source>
</evidence>
<sequence>MDDLTYTLRQLCQRNRDGSHATQADRQRSLSLAARQLREAGFRQMRATSLKGKHVETLLQRWQAEGLSAGTLKNRMAYLRWWAEKVGKAGILPTDNTKLGIPDRRYVTNESKAKELGDGLDRITDPYVRMSLRLQAAFGLRREESIKFQSRYADRGDHIAIKGSWAKGGRDRTAPITTPEQRAVLDEAHRLAGMGSLIPANKTYIQQRHVYDGQCKAAGLSNMHGLRHGYAQARYLVMTGWKAPAAGGLSTQQLTPAQQDQDHVARQTISRELGHERLQITTVYLGR</sequence>
<dbReference type="Proteomes" id="UP000239898">
    <property type="component" value="Unassembled WGS sequence"/>
</dbReference>
<keyword evidence="1" id="KW-0233">DNA recombination</keyword>
<dbReference type="EMBL" id="MIGX01000093">
    <property type="protein sequence ID" value="PPT87082.1"/>
    <property type="molecule type" value="Genomic_DNA"/>
</dbReference>
<dbReference type="RefSeq" id="WP_128421242.1">
    <property type="nucleotide sequence ID" value="NZ_CP049017.1"/>
</dbReference>
<dbReference type="Pfam" id="PF12834">
    <property type="entry name" value="Phage_int_SAM_2"/>
    <property type="match status" value="1"/>
</dbReference>
<dbReference type="OrthoDB" id="5394387at2"/>
<dbReference type="InterPro" id="IPR024457">
    <property type="entry name" value="Putative_integrase_N"/>
</dbReference>
<comment type="caution">
    <text evidence="4">The sequence shown here is derived from an EMBL/GenBank/DDBJ whole genome shotgun (WGS) entry which is preliminary data.</text>
</comment>
<dbReference type="GO" id="GO:0003677">
    <property type="term" value="F:DNA binding"/>
    <property type="evidence" value="ECO:0007669"/>
    <property type="project" value="InterPro"/>
</dbReference>
<dbReference type="InterPro" id="IPR011010">
    <property type="entry name" value="DNA_brk_join_enz"/>
</dbReference>
<organism evidence="4 5">
    <name type="scientific">Xanthomonas theicola</name>
    <dbReference type="NCBI Taxonomy" id="56464"/>
    <lineage>
        <taxon>Bacteria</taxon>
        <taxon>Pseudomonadati</taxon>
        <taxon>Pseudomonadota</taxon>
        <taxon>Gammaproteobacteria</taxon>
        <taxon>Lysobacterales</taxon>
        <taxon>Lysobacteraceae</taxon>
        <taxon>Xanthomonas</taxon>
    </lineage>
</organism>
<gene>
    <name evidence="4" type="ORF">XthCFBP4691_15540</name>
</gene>
<protein>
    <submittedName>
        <fullName evidence="4">Integrase</fullName>
    </submittedName>
</protein>
<proteinExistence type="predicted"/>
<evidence type="ECO:0000256" key="1">
    <source>
        <dbReference type="ARBA" id="ARBA00023172"/>
    </source>
</evidence>
<evidence type="ECO:0000259" key="3">
    <source>
        <dbReference type="Pfam" id="PF12835"/>
    </source>
</evidence>
<dbReference type="GO" id="GO:0006310">
    <property type="term" value="P:DNA recombination"/>
    <property type="evidence" value="ECO:0007669"/>
    <property type="project" value="UniProtKB-KW"/>
</dbReference>
<dbReference type="InterPro" id="IPR013762">
    <property type="entry name" value="Integrase-like_cat_sf"/>
</dbReference>
<evidence type="ECO:0000313" key="4">
    <source>
        <dbReference type="EMBL" id="PPT87082.1"/>
    </source>
</evidence>
<dbReference type="Gene3D" id="1.10.443.10">
    <property type="entry name" value="Intergrase catalytic core"/>
    <property type="match status" value="1"/>
</dbReference>
<dbReference type="InterPro" id="IPR024456">
    <property type="entry name" value="Integrase_catalytic_putative"/>
</dbReference>
<dbReference type="AlphaFoldDB" id="A0A2S6ZC47"/>
<feature type="domain" description="Integrase catalytic" evidence="3">
    <location>
        <begin position="105"/>
        <end position="232"/>
    </location>
</feature>
<reference evidence="4 5" key="1">
    <citation type="submission" date="2016-08" db="EMBL/GenBank/DDBJ databases">
        <title>Evolution of the type three secretion system and type three effector repertoires in Xanthomonas.</title>
        <authorList>
            <person name="Merda D."/>
            <person name="Briand M."/>
            <person name="Bosis E."/>
            <person name="Rousseau C."/>
            <person name="Portier P."/>
            <person name="Jacques M.-A."/>
            <person name="Fischer-Le Saux M."/>
        </authorList>
    </citation>
    <scope>NUCLEOTIDE SEQUENCE [LARGE SCALE GENOMIC DNA]</scope>
    <source>
        <strain evidence="4 5">CFBP 4691</strain>
    </source>
</reference>
<accession>A0A2S6ZC47</accession>